<evidence type="ECO:0000256" key="6">
    <source>
        <dbReference type="SAM" id="MobiDB-lite"/>
    </source>
</evidence>
<keyword evidence="3 7" id="KW-0812">Transmembrane</keyword>
<protein>
    <submittedName>
        <fullName evidence="9">DMT family transporter</fullName>
    </submittedName>
</protein>
<comment type="subcellular location">
    <subcellularLocation>
        <location evidence="1">Membrane</location>
        <topology evidence="1">Multi-pass membrane protein</topology>
    </subcellularLocation>
</comment>
<feature type="transmembrane region" description="Helical" evidence="7">
    <location>
        <begin position="159"/>
        <end position="179"/>
    </location>
</feature>
<feature type="transmembrane region" description="Helical" evidence="7">
    <location>
        <begin position="191"/>
        <end position="211"/>
    </location>
</feature>
<evidence type="ECO:0000256" key="1">
    <source>
        <dbReference type="ARBA" id="ARBA00004141"/>
    </source>
</evidence>
<name>A0ABP8DIV6_9ACTN</name>
<dbReference type="PANTHER" id="PTHR32322">
    <property type="entry name" value="INNER MEMBRANE TRANSPORTER"/>
    <property type="match status" value="1"/>
</dbReference>
<gene>
    <name evidence="9" type="ORF">GCM10022255_072740</name>
</gene>
<feature type="transmembrane region" description="Helical" evidence="7">
    <location>
        <begin position="12"/>
        <end position="29"/>
    </location>
</feature>
<keyword evidence="5 7" id="KW-0472">Membrane</keyword>
<evidence type="ECO:0000256" key="2">
    <source>
        <dbReference type="ARBA" id="ARBA00007362"/>
    </source>
</evidence>
<feature type="domain" description="EamA" evidence="8">
    <location>
        <begin position="156"/>
        <end position="292"/>
    </location>
</feature>
<comment type="caution">
    <text evidence="9">The sequence shown here is derived from an EMBL/GenBank/DDBJ whole genome shotgun (WGS) entry which is preliminary data.</text>
</comment>
<keyword evidence="10" id="KW-1185">Reference proteome</keyword>
<dbReference type="InterPro" id="IPR050638">
    <property type="entry name" value="AA-Vitamin_Transporters"/>
</dbReference>
<feature type="transmembrane region" description="Helical" evidence="7">
    <location>
        <begin position="71"/>
        <end position="92"/>
    </location>
</feature>
<evidence type="ECO:0000256" key="7">
    <source>
        <dbReference type="SAM" id="Phobius"/>
    </source>
</evidence>
<feature type="transmembrane region" description="Helical" evidence="7">
    <location>
        <begin position="278"/>
        <end position="299"/>
    </location>
</feature>
<feature type="transmembrane region" description="Helical" evidence="7">
    <location>
        <begin position="130"/>
        <end position="147"/>
    </location>
</feature>
<evidence type="ECO:0000256" key="3">
    <source>
        <dbReference type="ARBA" id="ARBA00022692"/>
    </source>
</evidence>
<dbReference type="PANTHER" id="PTHR32322:SF9">
    <property type="entry name" value="AMINO-ACID METABOLITE EFFLUX PUMP-RELATED"/>
    <property type="match status" value="1"/>
</dbReference>
<keyword evidence="4 7" id="KW-1133">Transmembrane helix</keyword>
<feature type="region of interest" description="Disordered" evidence="6">
    <location>
        <begin position="309"/>
        <end position="339"/>
    </location>
</feature>
<feature type="transmembrane region" description="Helical" evidence="7">
    <location>
        <begin position="223"/>
        <end position="243"/>
    </location>
</feature>
<comment type="similarity">
    <text evidence="2">Belongs to the EamA transporter family.</text>
</comment>
<feature type="transmembrane region" description="Helical" evidence="7">
    <location>
        <begin position="255"/>
        <end position="272"/>
    </location>
</feature>
<reference evidence="10" key="1">
    <citation type="journal article" date="2019" name="Int. J. Syst. Evol. Microbiol.">
        <title>The Global Catalogue of Microorganisms (GCM) 10K type strain sequencing project: providing services to taxonomists for standard genome sequencing and annotation.</title>
        <authorList>
            <consortium name="The Broad Institute Genomics Platform"/>
            <consortium name="The Broad Institute Genome Sequencing Center for Infectious Disease"/>
            <person name="Wu L."/>
            <person name="Ma J."/>
        </authorList>
    </citation>
    <scope>NUCLEOTIDE SEQUENCE [LARGE SCALE GENOMIC DNA]</scope>
    <source>
        <strain evidence="10">JCM 17441</strain>
    </source>
</reference>
<dbReference type="EMBL" id="BAABAT010000026">
    <property type="protein sequence ID" value="GAA4257127.1"/>
    <property type="molecule type" value="Genomic_DNA"/>
</dbReference>
<evidence type="ECO:0000256" key="5">
    <source>
        <dbReference type="ARBA" id="ARBA00023136"/>
    </source>
</evidence>
<feature type="transmembrane region" description="Helical" evidence="7">
    <location>
        <begin position="35"/>
        <end position="59"/>
    </location>
</feature>
<organism evidence="9 10">
    <name type="scientific">Dactylosporangium darangshiense</name>
    <dbReference type="NCBI Taxonomy" id="579108"/>
    <lineage>
        <taxon>Bacteria</taxon>
        <taxon>Bacillati</taxon>
        <taxon>Actinomycetota</taxon>
        <taxon>Actinomycetes</taxon>
        <taxon>Micromonosporales</taxon>
        <taxon>Micromonosporaceae</taxon>
        <taxon>Dactylosporangium</taxon>
    </lineage>
</organism>
<sequence>MTSPAPDAKRWLPAFAAVALIWGTSFMFIKDALVGLAPVYIALFRIALGALTLLVLLGVRRIGLPRGLRLWGHLFLFSLFAATVPFTLFGYAEQRVPSVLAGIWNGTAPLTTLLVTLVAVRSQRPSRRQIAGLLTGFAGVLVVLGVWNGVGGSSLSGQLMLLCAVTCYGIAFNYTRWLMQHYDISPFQLSAGQLIMSTLHLVIAAPIIAGLPPSPLDLGPRVWLGVLALGVFGTGIAFALNYHVVQTAGITTGSMVTYFPPFVAAIAGVAFLGEHLTWHQPVGGLVVLLGVGVSQGLLVRRRPRHEVLRPHGVDDAVGRHPAGDGPGAPVGQPVELPGRVSVGVDGEATAGLQRHP</sequence>
<dbReference type="Pfam" id="PF00892">
    <property type="entry name" value="EamA"/>
    <property type="match status" value="2"/>
</dbReference>
<accession>A0ABP8DIV6</accession>
<feature type="transmembrane region" description="Helical" evidence="7">
    <location>
        <begin position="98"/>
        <end position="118"/>
    </location>
</feature>
<dbReference type="Proteomes" id="UP001500620">
    <property type="component" value="Unassembled WGS sequence"/>
</dbReference>
<evidence type="ECO:0000313" key="10">
    <source>
        <dbReference type="Proteomes" id="UP001500620"/>
    </source>
</evidence>
<dbReference type="InterPro" id="IPR000620">
    <property type="entry name" value="EamA_dom"/>
</dbReference>
<feature type="compositionally biased region" description="Basic and acidic residues" evidence="6">
    <location>
        <begin position="309"/>
        <end position="322"/>
    </location>
</feature>
<evidence type="ECO:0000259" key="8">
    <source>
        <dbReference type="Pfam" id="PF00892"/>
    </source>
</evidence>
<feature type="domain" description="EamA" evidence="8">
    <location>
        <begin position="12"/>
        <end position="144"/>
    </location>
</feature>
<evidence type="ECO:0000313" key="9">
    <source>
        <dbReference type="EMBL" id="GAA4257127.1"/>
    </source>
</evidence>
<dbReference type="SUPFAM" id="SSF103481">
    <property type="entry name" value="Multidrug resistance efflux transporter EmrE"/>
    <property type="match status" value="2"/>
</dbReference>
<evidence type="ECO:0000256" key="4">
    <source>
        <dbReference type="ARBA" id="ARBA00022989"/>
    </source>
</evidence>
<proteinExistence type="inferred from homology"/>
<dbReference type="InterPro" id="IPR037185">
    <property type="entry name" value="EmrE-like"/>
</dbReference>